<dbReference type="Gene3D" id="2.60.120.200">
    <property type="match status" value="1"/>
</dbReference>
<name>A0A165FKH9_EXIGL</name>
<dbReference type="Proteomes" id="UP000077266">
    <property type="component" value="Unassembled WGS sequence"/>
</dbReference>
<gene>
    <name evidence="3" type="ORF">EXIGLDRAFT_721627</name>
</gene>
<evidence type="ECO:0000259" key="2">
    <source>
        <dbReference type="Pfam" id="PF21294"/>
    </source>
</evidence>
<feature type="chain" id="PRO_5007857811" description="Polysaccharide lyase 14 domain-containing protein" evidence="1">
    <location>
        <begin position="21"/>
        <end position="332"/>
    </location>
</feature>
<dbReference type="InterPro" id="IPR048958">
    <property type="entry name" value="Polysacc_lyase_14"/>
</dbReference>
<accession>A0A165FKH9</accession>
<feature type="signal peptide" evidence="1">
    <location>
        <begin position="1"/>
        <end position="20"/>
    </location>
</feature>
<dbReference type="PANTHER" id="PTHR40124">
    <property type="match status" value="1"/>
</dbReference>
<dbReference type="InParanoid" id="A0A165FKH9"/>
<evidence type="ECO:0000313" key="3">
    <source>
        <dbReference type="EMBL" id="KZV89142.1"/>
    </source>
</evidence>
<keyword evidence="1" id="KW-0732">Signal</keyword>
<dbReference type="OrthoDB" id="3337916at2759"/>
<organism evidence="3 4">
    <name type="scientific">Exidia glandulosa HHB12029</name>
    <dbReference type="NCBI Taxonomy" id="1314781"/>
    <lineage>
        <taxon>Eukaryota</taxon>
        <taxon>Fungi</taxon>
        <taxon>Dikarya</taxon>
        <taxon>Basidiomycota</taxon>
        <taxon>Agaricomycotina</taxon>
        <taxon>Agaricomycetes</taxon>
        <taxon>Auriculariales</taxon>
        <taxon>Exidiaceae</taxon>
        <taxon>Exidia</taxon>
    </lineage>
</organism>
<keyword evidence="4" id="KW-1185">Reference proteome</keyword>
<evidence type="ECO:0000256" key="1">
    <source>
        <dbReference type="SAM" id="SignalP"/>
    </source>
</evidence>
<dbReference type="AlphaFoldDB" id="A0A165FKH9"/>
<dbReference type="Pfam" id="PF21294">
    <property type="entry name" value="Polysacc_lyase_14"/>
    <property type="match status" value="1"/>
</dbReference>
<feature type="domain" description="Polysaccharide lyase 14" evidence="2">
    <location>
        <begin position="85"/>
        <end position="310"/>
    </location>
</feature>
<dbReference type="PANTHER" id="PTHR40124:SF1">
    <property type="entry name" value="DISAGGREGATASE RELATED REPEAT PROTEIN"/>
    <property type="match status" value="1"/>
</dbReference>
<proteinExistence type="predicted"/>
<protein>
    <recommendedName>
        <fullName evidence="2">Polysaccharide lyase 14 domain-containing protein</fullName>
    </recommendedName>
</protein>
<dbReference type="EMBL" id="KV426080">
    <property type="protein sequence ID" value="KZV89142.1"/>
    <property type="molecule type" value="Genomic_DNA"/>
</dbReference>
<sequence>MLQVQQVLLSLAVFLATAHAFNASHVFPVPVKAGSAWTTLPTAPAGNGASAQVVPLTDKALGVIKVSANLTHNVVLAPDIGTAPTGTQAWQALYPAGSYNPSATDAPRGGIGMYFPGPTGAALNWSDPSVTQIVFSYAVFFPAGFQFVKGGKLPGPYGGATNDTAFACSGGRQEDRAGCFDLRLMWRTDGAGEVYAYLPELDSNSAAVTKLKGSILDSSFGASVARGAFKFATGDWTVVAQRVQLNNVTAANPDGEIELFVNGVSVIHATGLTIRSQAESVFRGVHFQTFFGGSDNTWASPVDQTTYFAAISGAVLNPGASPNEGKAAFPLA</sequence>
<evidence type="ECO:0000313" key="4">
    <source>
        <dbReference type="Proteomes" id="UP000077266"/>
    </source>
</evidence>
<reference evidence="3 4" key="1">
    <citation type="journal article" date="2016" name="Mol. Biol. Evol.">
        <title>Comparative Genomics of Early-Diverging Mushroom-Forming Fungi Provides Insights into the Origins of Lignocellulose Decay Capabilities.</title>
        <authorList>
            <person name="Nagy L.G."/>
            <person name="Riley R."/>
            <person name="Tritt A."/>
            <person name="Adam C."/>
            <person name="Daum C."/>
            <person name="Floudas D."/>
            <person name="Sun H."/>
            <person name="Yadav J.S."/>
            <person name="Pangilinan J."/>
            <person name="Larsson K.H."/>
            <person name="Matsuura K."/>
            <person name="Barry K."/>
            <person name="Labutti K."/>
            <person name="Kuo R."/>
            <person name="Ohm R.A."/>
            <person name="Bhattacharya S.S."/>
            <person name="Shirouzu T."/>
            <person name="Yoshinaga Y."/>
            <person name="Martin F.M."/>
            <person name="Grigoriev I.V."/>
            <person name="Hibbett D.S."/>
        </authorList>
    </citation>
    <scope>NUCLEOTIDE SEQUENCE [LARGE SCALE GENOMIC DNA]</scope>
    <source>
        <strain evidence="3 4">HHB12029</strain>
    </source>
</reference>